<accession>A0A511CZZ9</accession>
<dbReference type="EMBL" id="BJVI01000015">
    <property type="protein sequence ID" value="GEL18027.1"/>
    <property type="molecule type" value="Genomic_DNA"/>
</dbReference>
<evidence type="ECO:0000256" key="1">
    <source>
        <dbReference type="SAM" id="MobiDB-lite"/>
    </source>
</evidence>
<dbReference type="STRING" id="1123024.GCA_000423625_03591"/>
<sequence>MLESLSSWLQRIAQLYGLSVTDLVRHNLGEASAQLADTAEEALDWDPPIAVLAALAERTGAELGQLRRMTMAGWVPWLTDTLAPDDGQDLFDTYVRQDSVLLAPGEAGLNHAGRWRSWKGPWLPAQPMRRTCPLCAAAPERGTALTWRLPLMVSCVEHGCRLEPVFEVAFAASQGNPMAPVPVNGHLAALDRRTQQGLAAGAVALPGRSVHVGVWFRLLRTLLDEVSMAPSRVGARSRATLEHVWQATGRPVRAGLTVWRPYEQLDWPLQEAMLHAAAVALRLAADRRITPRGTLGPAIAEPPHERVYDGDDPRRRPMAASDFATAINAWLDTARADPETARHMLRMLTAFDPSPANVAKQRHFLISQAGVPPEFLRLDLLPPRPHAAE</sequence>
<protein>
    <recommendedName>
        <fullName evidence="2">TniQ domain-containing protein</fullName>
    </recommendedName>
</protein>
<dbReference type="AlphaFoldDB" id="A0A511CZZ9"/>
<dbReference type="Pfam" id="PF06527">
    <property type="entry name" value="TniQ"/>
    <property type="match status" value="1"/>
</dbReference>
<organism evidence="3 4">
    <name type="scientific">Pseudonocardia asaccharolytica DSM 44247 = NBRC 16224</name>
    <dbReference type="NCBI Taxonomy" id="1123024"/>
    <lineage>
        <taxon>Bacteria</taxon>
        <taxon>Bacillati</taxon>
        <taxon>Actinomycetota</taxon>
        <taxon>Actinomycetes</taxon>
        <taxon>Pseudonocardiales</taxon>
        <taxon>Pseudonocardiaceae</taxon>
        <taxon>Pseudonocardia</taxon>
    </lineage>
</organism>
<comment type="caution">
    <text evidence="3">The sequence shown here is derived from an EMBL/GenBank/DDBJ whole genome shotgun (WGS) entry which is preliminary data.</text>
</comment>
<keyword evidence="4" id="KW-1185">Reference proteome</keyword>
<proteinExistence type="predicted"/>
<dbReference type="Proteomes" id="UP000321328">
    <property type="component" value="Unassembled WGS sequence"/>
</dbReference>
<evidence type="ECO:0000313" key="3">
    <source>
        <dbReference type="EMBL" id="GEL18027.1"/>
    </source>
</evidence>
<gene>
    <name evidence="3" type="ORF">PA7_18640</name>
</gene>
<dbReference type="InterPro" id="IPR009492">
    <property type="entry name" value="TniQ"/>
</dbReference>
<feature type="region of interest" description="Disordered" evidence="1">
    <location>
        <begin position="294"/>
        <end position="315"/>
    </location>
</feature>
<feature type="compositionally biased region" description="Basic and acidic residues" evidence="1">
    <location>
        <begin position="302"/>
        <end position="315"/>
    </location>
</feature>
<evidence type="ECO:0000313" key="4">
    <source>
        <dbReference type="Proteomes" id="UP000321328"/>
    </source>
</evidence>
<name>A0A511CZZ9_9PSEU</name>
<feature type="domain" description="TniQ" evidence="2">
    <location>
        <begin position="3"/>
        <end position="162"/>
    </location>
</feature>
<reference evidence="3 4" key="1">
    <citation type="submission" date="2019-07" db="EMBL/GenBank/DDBJ databases">
        <title>Whole genome shotgun sequence of Pseudonocardia asaccharolytica NBRC 16224.</title>
        <authorList>
            <person name="Hosoyama A."/>
            <person name="Uohara A."/>
            <person name="Ohji S."/>
            <person name="Ichikawa N."/>
        </authorList>
    </citation>
    <scope>NUCLEOTIDE SEQUENCE [LARGE SCALE GENOMIC DNA]</scope>
    <source>
        <strain evidence="3 4">NBRC 16224</strain>
    </source>
</reference>
<evidence type="ECO:0000259" key="2">
    <source>
        <dbReference type="Pfam" id="PF06527"/>
    </source>
</evidence>